<name>A0AAW5DWD0_9BACI</name>
<sequence length="107" mass="11970">MKKLVALLSPFFILYIIYFDLKVGTLPIAESAAKTQEDVITQTASTPSKLIKIQPGDTVLSIIETINPNYRISSIDTLINDFEALNPNVKADLLQIGKTYYFPLYTN</sequence>
<dbReference type="EMBL" id="JAKTTI010000006">
    <property type="protein sequence ID" value="MCH1624947.1"/>
    <property type="molecule type" value="Genomic_DNA"/>
</dbReference>
<evidence type="ECO:0000313" key="1">
    <source>
        <dbReference type="EMBL" id="MCH1624947.1"/>
    </source>
</evidence>
<proteinExistence type="predicted"/>
<protein>
    <recommendedName>
        <fullName evidence="3">LysM domain-containing protein</fullName>
    </recommendedName>
</protein>
<dbReference type="Proteomes" id="UP001431131">
    <property type="component" value="Unassembled WGS sequence"/>
</dbReference>
<organism evidence="1 2">
    <name type="scientific">Fredinandcohnia quinoae</name>
    <dbReference type="NCBI Taxonomy" id="2918902"/>
    <lineage>
        <taxon>Bacteria</taxon>
        <taxon>Bacillati</taxon>
        <taxon>Bacillota</taxon>
        <taxon>Bacilli</taxon>
        <taxon>Bacillales</taxon>
        <taxon>Bacillaceae</taxon>
        <taxon>Fredinandcohnia</taxon>
    </lineage>
</organism>
<evidence type="ECO:0000313" key="2">
    <source>
        <dbReference type="Proteomes" id="UP001431131"/>
    </source>
</evidence>
<gene>
    <name evidence="1" type="ORF">MJG50_06375</name>
</gene>
<reference evidence="1" key="1">
    <citation type="submission" date="2022-02" db="EMBL/GenBank/DDBJ databases">
        <title>Fredinandcohnia quinoae sp. nov. isolated from Chenopodium quinoa seeds.</title>
        <authorList>
            <person name="Saati-Santamaria Z."/>
            <person name="Flores-Felix J.D."/>
            <person name="Igual J.M."/>
            <person name="Velazquez E."/>
            <person name="Garcia-Fraile P."/>
            <person name="Martinez-Molina E."/>
        </authorList>
    </citation>
    <scope>NUCLEOTIDE SEQUENCE</scope>
    <source>
        <strain evidence="1">SECRCQ15</strain>
    </source>
</reference>
<keyword evidence="2" id="KW-1185">Reference proteome</keyword>
<evidence type="ECO:0008006" key="3">
    <source>
        <dbReference type="Google" id="ProtNLM"/>
    </source>
</evidence>
<comment type="caution">
    <text evidence="1">The sequence shown here is derived from an EMBL/GenBank/DDBJ whole genome shotgun (WGS) entry which is preliminary data.</text>
</comment>
<dbReference type="RefSeq" id="WP_240253784.1">
    <property type="nucleotide sequence ID" value="NZ_JAKTTI010000006.1"/>
</dbReference>
<accession>A0AAW5DWD0</accession>
<dbReference type="AlphaFoldDB" id="A0AAW5DWD0"/>